<evidence type="ECO:0000256" key="4">
    <source>
        <dbReference type="ARBA" id="ARBA00023040"/>
    </source>
</evidence>
<evidence type="ECO:0000313" key="12">
    <source>
        <dbReference type="RefSeq" id="XP_013379587.1"/>
    </source>
</evidence>
<keyword evidence="4" id="KW-0297">G-protein coupled receptor</keyword>
<keyword evidence="7" id="KW-0807">Transducer</keyword>
<feature type="compositionally biased region" description="Polar residues" evidence="8">
    <location>
        <begin position="19"/>
        <end position="46"/>
    </location>
</feature>
<evidence type="ECO:0000256" key="7">
    <source>
        <dbReference type="ARBA" id="ARBA00023224"/>
    </source>
</evidence>
<dbReference type="Pfam" id="PF00001">
    <property type="entry name" value="7tm_1"/>
    <property type="match status" value="1"/>
</dbReference>
<dbReference type="SUPFAM" id="SSF81321">
    <property type="entry name" value="Family A G protein-coupled receptor-like"/>
    <property type="match status" value="1"/>
</dbReference>
<evidence type="ECO:0000256" key="5">
    <source>
        <dbReference type="ARBA" id="ARBA00023136"/>
    </source>
</evidence>
<dbReference type="AlphaFoldDB" id="A0A1S3H0X7"/>
<keyword evidence="3 9" id="KW-1133">Transmembrane helix</keyword>
<dbReference type="GO" id="GO:0005886">
    <property type="term" value="C:plasma membrane"/>
    <property type="evidence" value="ECO:0007669"/>
    <property type="project" value="TreeGrafter"/>
</dbReference>
<dbReference type="KEGG" id="lak:106151054"/>
<dbReference type="PROSITE" id="PS50262">
    <property type="entry name" value="G_PROTEIN_RECEP_F1_2"/>
    <property type="match status" value="1"/>
</dbReference>
<feature type="domain" description="G-protein coupled receptors family 1 profile" evidence="10">
    <location>
        <begin position="201"/>
        <end position="263"/>
    </location>
</feature>
<dbReference type="GO" id="GO:0004930">
    <property type="term" value="F:G protein-coupled receptor activity"/>
    <property type="evidence" value="ECO:0007669"/>
    <property type="project" value="UniProtKB-KW"/>
</dbReference>
<feature type="transmembrane region" description="Helical" evidence="9">
    <location>
        <begin position="242"/>
        <end position="265"/>
    </location>
</feature>
<evidence type="ECO:0000256" key="3">
    <source>
        <dbReference type="ARBA" id="ARBA00022989"/>
    </source>
</evidence>
<dbReference type="OrthoDB" id="6109871at2759"/>
<evidence type="ECO:0000313" key="11">
    <source>
        <dbReference type="Proteomes" id="UP000085678"/>
    </source>
</evidence>
<dbReference type="GeneID" id="106151054"/>
<dbReference type="RefSeq" id="XP_013379587.1">
    <property type="nucleotide sequence ID" value="XM_013524133.1"/>
</dbReference>
<evidence type="ECO:0000259" key="10">
    <source>
        <dbReference type="PROSITE" id="PS50262"/>
    </source>
</evidence>
<proteinExistence type="predicted"/>
<evidence type="ECO:0000256" key="9">
    <source>
        <dbReference type="SAM" id="Phobius"/>
    </source>
</evidence>
<feature type="transmembrane region" description="Helical" evidence="9">
    <location>
        <begin position="205"/>
        <end position="222"/>
    </location>
</feature>
<feature type="region of interest" description="Disordered" evidence="8">
    <location>
        <begin position="1"/>
        <end position="58"/>
    </location>
</feature>
<evidence type="ECO:0000256" key="6">
    <source>
        <dbReference type="ARBA" id="ARBA00023170"/>
    </source>
</evidence>
<reference evidence="12" key="1">
    <citation type="submission" date="2025-08" db="UniProtKB">
        <authorList>
            <consortium name="RefSeq"/>
        </authorList>
    </citation>
    <scope>IDENTIFICATION</scope>
    <source>
        <tissue evidence="12">Gonads</tissue>
    </source>
</reference>
<protein>
    <submittedName>
        <fullName evidence="12">D(2) dopamine receptor A</fullName>
    </submittedName>
</protein>
<keyword evidence="2 9" id="KW-0812">Transmembrane</keyword>
<sequence length="289" mass="32842">MTKPGPDAKRLQKTKVDSQKQSVSENIPSKYSTEASTSDSKSTRFTARSEEVATEETQAKKVTNTVCEHEEDTNKLKKLNKNTPLMTKVYFECHLANSSKIEYIKDKSEENCEIIDDAKVINLEQESGTSTEQKNYNMKESTIQQDSSRIKNGSHLHCPSPVSIKTNASLDDKVGKGYLAKEHEKTSAWNWPDKPKQLASKGAKVLFLVTLVFALSWAPFWVIKFASMINPNFWPEKTFVDIAFKVLLMHAFYLNNAINPILYTLMNKAFATDVKDVVRKLRQRLQPEL</sequence>
<name>A0A1S3H0X7_LINAN</name>
<evidence type="ECO:0000256" key="8">
    <source>
        <dbReference type="SAM" id="MobiDB-lite"/>
    </source>
</evidence>
<accession>A0A1S3H0X7</accession>
<dbReference type="InterPro" id="IPR000276">
    <property type="entry name" value="GPCR_Rhodpsn"/>
</dbReference>
<keyword evidence="11" id="KW-1185">Reference proteome</keyword>
<keyword evidence="6 12" id="KW-0675">Receptor</keyword>
<gene>
    <name evidence="12" type="primary">LOC106151054</name>
</gene>
<evidence type="ECO:0000256" key="1">
    <source>
        <dbReference type="ARBA" id="ARBA00004141"/>
    </source>
</evidence>
<dbReference type="PANTHER" id="PTHR24243">
    <property type="entry name" value="G-PROTEIN COUPLED RECEPTOR"/>
    <property type="match status" value="1"/>
</dbReference>
<keyword evidence="5 9" id="KW-0472">Membrane</keyword>
<organism evidence="11 12">
    <name type="scientific">Lingula anatina</name>
    <name type="common">Brachiopod</name>
    <name type="synonym">Lingula unguis</name>
    <dbReference type="NCBI Taxonomy" id="7574"/>
    <lineage>
        <taxon>Eukaryota</taxon>
        <taxon>Metazoa</taxon>
        <taxon>Spiralia</taxon>
        <taxon>Lophotrochozoa</taxon>
        <taxon>Brachiopoda</taxon>
        <taxon>Linguliformea</taxon>
        <taxon>Lingulata</taxon>
        <taxon>Lingulida</taxon>
        <taxon>Linguloidea</taxon>
        <taxon>Lingulidae</taxon>
        <taxon>Lingula</taxon>
    </lineage>
</organism>
<dbReference type="InterPro" id="IPR017452">
    <property type="entry name" value="GPCR_Rhodpsn_7TM"/>
</dbReference>
<dbReference type="InParanoid" id="A0A1S3H0X7"/>
<dbReference type="PANTHER" id="PTHR24243:SF208">
    <property type="entry name" value="PYROKININ-1 RECEPTOR"/>
    <property type="match status" value="1"/>
</dbReference>
<dbReference type="Gene3D" id="1.20.1070.10">
    <property type="entry name" value="Rhodopsin 7-helix transmembrane proteins"/>
    <property type="match status" value="1"/>
</dbReference>
<dbReference type="CDD" id="cd00637">
    <property type="entry name" value="7tm_classA_rhodopsin-like"/>
    <property type="match status" value="1"/>
</dbReference>
<comment type="subcellular location">
    <subcellularLocation>
        <location evidence="1">Membrane</location>
        <topology evidence="1">Multi-pass membrane protein</topology>
    </subcellularLocation>
</comment>
<dbReference type="Proteomes" id="UP000085678">
    <property type="component" value="Unplaced"/>
</dbReference>
<feature type="compositionally biased region" description="Basic and acidic residues" evidence="8">
    <location>
        <begin position="1"/>
        <end position="18"/>
    </location>
</feature>
<dbReference type="PRINTS" id="PR00237">
    <property type="entry name" value="GPCRRHODOPSN"/>
</dbReference>
<evidence type="ECO:0000256" key="2">
    <source>
        <dbReference type="ARBA" id="ARBA00022692"/>
    </source>
</evidence>